<dbReference type="RefSeq" id="WP_188955904.1">
    <property type="nucleotide sequence ID" value="NZ_BMIB01000004.1"/>
</dbReference>
<sequence length="298" mass="32158">MRKSLLLSLITLAFFVVIQSCSKEYSVETGSGGTPATGELIKDSSDMCLPPEIHGIYDTAKVLTDSNYVLLNVNVTKPGFYRIYTDEQNGFRFSDSGYFSVIGTKTVKLKAIGTPILSIPTDFVVNFDSTVCSFVISVTENDGENATNPNTSDSAWEFNDASRGYAGTISSAFFFDDSTTTVPTHYFSFRGYIPNHSDTSIYIVIQVPYPNAIPATTYSTSTSALFNFAKADASSPTGFTNIYEASPNTSPTQVVQITVNNYNSTTKVVDATFSGSALTTANGTSTITSGRFKVKAEQ</sequence>
<dbReference type="Proteomes" id="UP000627292">
    <property type="component" value="Unassembled WGS sequence"/>
</dbReference>
<dbReference type="EMBL" id="BMIB01000004">
    <property type="protein sequence ID" value="GGH76455.1"/>
    <property type="molecule type" value="Genomic_DNA"/>
</dbReference>
<dbReference type="AlphaFoldDB" id="A0A917MXQ3"/>
<gene>
    <name evidence="1" type="ORF">GCM10011379_41320</name>
</gene>
<dbReference type="PROSITE" id="PS51257">
    <property type="entry name" value="PROKAR_LIPOPROTEIN"/>
    <property type="match status" value="1"/>
</dbReference>
<evidence type="ECO:0000313" key="2">
    <source>
        <dbReference type="Proteomes" id="UP000627292"/>
    </source>
</evidence>
<reference evidence="1" key="1">
    <citation type="journal article" date="2014" name="Int. J. Syst. Evol. Microbiol.">
        <title>Complete genome sequence of Corynebacterium casei LMG S-19264T (=DSM 44701T), isolated from a smear-ripened cheese.</title>
        <authorList>
            <consortium name="US DOE Joint Genome Institute (JGI-PGF)"/>
            <person name="Walter F."/>
            <person name="Albersmeier A."/>
            <person name="Kalinowski J."/>
            <person name="Ruckert C."/>
        </authorList>
    </citation>
    <scope>NUCLEOTIDE SEQUENCE</scope>
    <source>
        <strain evidence="1">CGMCC 1.15290</strain>
    </source>
</reference>
<comment type="caution">
    <text evidence="1">The sequence shown here is derived from an EMBL/GenBank/DDBJ whole genome shotgun (WGS) entry which is preliminary data.</text>
</comment>
<name>A0A917MXQ3_9BACT</name>
<evidence type="ECO:0000313" key="1">
    <source>
        <dbReference type="EMBL" id="GGH76455.1"/>
    </source>
</evidence>
<organism evidence="1 2">
    <name type="scientific">Filimonas zeae</name>
    <dbReference type="NCBI Taxonomy" id="1737353"/>
    <lineage>
        <taxon>Bacteria</taxon>
        <taxon>Pseudomonadati</taxon>
        <taxon>Bacteroidota</taxon>
        <taxon>Chitinophagia</taxon>
        <taxon>Chitinophagales</taxon>
        <taxon>Chitinophagaceae</taxon>
        <taxon>Filimonas</taxon>
    </lineage>
</organism>
<accession>A0A917MXQ3</accession>
<protein>
    <submittedName>
        <fullName evidence="1">Uncharacterized protein</fullName>
    </submittedName>
</protein>
<reference evidence="1" key="2">
    <citation type="submission" date="2020-09" db="EMBL/GenBank/DDBJ databases">
        <authorList>
            <person name="Sun Q."/>
            <person name="Zhou Y."/>
        </authorList>
    </citation>
    <scope>NUCLEOTIDE SEQUENCE</scope>
    <source>
        <strain evidence="1">CGMCC 1.15290</strain>
    </source>
</reference>
<keyword evidence="2" id="KW-1185">Reference proteome</keyword>
<proteinExistence type="predicted"/>